<dbReference type="InterPro" id="IPR004147">
    <property type="entry name" value="ABC1_dom"/>
</dbReference>
<sequence length="552" mass="58883">MKPQRSAASAVPGRSRRLCGFVALTAAACGLAAWSRSLSALSWLLASAPCPSLAGSPHRTQRCNVARSASAASAVDSTPAAACPLTGRAPEDLVTDVQRLLRDVSDVALSTGFETGFTRAAQGAQAAAFTAAELVREPPQELNEAFAARLLRRLFERLGATYVKLGQFIASSPTVFPADYVREFQQCLDSTNTVPFSEIRKIIEDDLGMPTSKVFSYLDPVPMASASIAQVHAATLVTGEDVVVKVQKPGIEEVLQTDLGFVYLASRVLEFINPELNSRGSLADIASDLRTSMLGELDFRQEQANLETFRTFLEENDLAGVAVAPRPFAQASSRRVLTMERLRGVPLVDLEGIRRYSADPEATLVAALNVWALSVQRCEFFHADVHAGNLLVLEDGRVGFLDFGIVGRLPPAMSTAIDNLNIALAENDAKGMARALISMGATVGDVDEEAFARDIEKLLERLGGATAGAAGAAVDESQIQDIVLDIAQVAGNNGLKLPREFGLLIKQSLYFDRYTKLLAPDLDMMSDSRIASLGGQAGTKDAEDVPAEVAGA</sequence>
<dbReference type="PANTHER" id="PTHR43173">
    <property type="entry name" value="ABC1 FAMILY PROTEIN"/>
    <property type="match status" value="1"/>
</dbReference>
<organism evidence="2">
    <name type="scientific">Alexandrium monilatum</name>
    <dbReference type="NCBI Taxonomy" id="311494"/>
    <lineage>
        <taxon>Eukaryota</taxon>
        <taxon>Sar</taxon>
        <taxon>Alveolata</taxon>
        <taxon>Dinophyceae</taxon>
        <taxon>Gonyaulacales</taxon>
        <taxon>Pyrocystaceae</taxon>
        <taxon>Alexandrium</taxon>
    </lineage>
</organism>
<evidence type="ECO:0000259" key="1">
    <source>
        <dbReference type="Pfam" id="PF03109"/>
    </source>
</evidence>
<reference evidence="2" key="1">
    <citation type="submission" date="2021-01" db="EMBL/GenBank/DDBJ databases">
        <authorList>
            <person name="Corre E."/>
            <person name="Pelletier E."/>
            <person name="Niang G."/>
            <person name="Scheremetjew M."/>
            <person name="Finn R."/>
            <person name="Kale V."/>
            <person name="Holt S."/>
            <person name="Cochrane G."/>
            <person name="Meng A."/>
            <person name="Brown T."/>
            <person name="Cohen L."/>
        </authorList>
    </citation>
    <scope>NUCLEOTIDE SEQUENCE</scope>
    <source>
        <strain evidence="2">CCMP3105</strain>
    </source>
</reference>
<dbReference type="EMBL" id="HBNR01048406">
    <property type="protein sequence ID" value="CAE4610935.1"/>
    <property type="molecule type" value="Transcribed_RNA"/>
</dbReference>
<dbReference type="AlphaFoldDB" id="A0A7S4RD62"/>
<gene>
    <name evidence="2" type="ORF">AMON00008_LOCUS33778</name>
</gene>
<accession>A0A7S4RD62</accession>
<dbReference type="InterPro" id="IPR051130">
    <property type="entry name" value="Mito_struct-func_regulator"/>
</dbReference>
<proteinExistence type="predicted"/>
<protein>
    <recommendedName>
        <fullName evidence="1">ABC1 atypical kinase-like domain-containing protein</fullName>
    </recommendedName>
</protein>
<evidence type="ECO:0000313" key="2">
    <source>
        <dbReference type="EMBL" id="CAE4610935.1"/>
    </source>
</evidence>
<dbReference type="Pfam" id="PF03109">
    <property type="entry name" value="ABC1"/>
    <property type="match status" value="1"/>
</dbReference>
<feature type="domain" description="ABC1 atypical kinase-like" evidence="1">
    <location>
        <begin position="189"/>
        <end position="434"/>
    </location>
</feature>
<dbReference type="SUPFAM" id="SSF56112">
    <property type="entry name" value="Protein kinase-like (PK-like)"/>
    <property type="match status" value="1"/>
</dbReference>
<dbReference type="InterPro" id="IPR011009">
    <property type="entry name" value="Kinase-like_dom_sf"/>
</dbReference>
<dbReference type="PROSITE" id="PS51257">
    <property type="entry name" value="PROKAR_LIPOPROTEIN"/>
    <property type="match status" value="1"/>
</dbReference>
<dbReference type="CDD" id="cd05121">
    <property type="entry name" value="ABC1_ADCK3-like"/>
    <property type="match status" value="1"/>
</dbReference>
<name>A0A7S4RD62_9DINO</name>
<dbReference type="PANTHER" id="PTHR43173:SF22">
    <property type="entry name" value="OS07G0227800 PROTEIN"/>
    <property type="match status" value="1"/>
</dbReference>